<dbReference type="EMBL" id="BAABRI010000008">
    <property type="protein sequence ID" value="GAA5482543.1"/>
    <property type="molecule type" value="Genomic_DNA"/>
</dbReference>
<evidence type="ECO:0000313" key="1">
    <source>
        <dbReference type="EMBL" id="GAA5482543.1"/>
    </source>
</evidence>
<comment type="caution">
    <text evidence="1">The sequence shown here is derived from an EMBL/GenBank/DDBJ whole genome shotgun (WGS) entry which is preliminary data.</text>
</comment>
<keyword evidence="2" id="KW-1185">Reference proteome</keyword>
<protein>
    <submittedName>
        <fullName evidence="1">Uncharacterized protein</fullName>
    </submittedName>
</protein>
<dbReference type="Proteomes" id="UP001476282">
    <property type="component" value="Unassembled WGS sequence"/>
</dbReference>
<name>A0ABP9ULR7_9BACT</name>
<dbReference type="RefSeq" id="WP_353566682.1">
    <property type="nucleotide sequence ID" value="NZ_BAABRI010000008.1"/>
</dbReference>
<reference evidence="1 2" key="1">
    <citation type="submission" date="2024-02" db="EMBL/GenBank/DDBJ databases">
        <title>Haloferula sargassicola NBRC 104335.</title>
        <authorList>
            <person name="Ichikawa N."/>
            <person name="Katano-Makiyama Y."/>
            <person name="Hidaka K."/>
        </authorList>
    </citation>
    <scope>NUCLEOTIDE SEQUENCE [LARGE SCALE GENOMIC DNA]</scope>
    <source>
        <strain evidence="1 2">NBRC 104335</strain>
    </source>
</reference>
<organism evidence="1 2">
    <name type="scientific">Haloferula sargassicola</name>
    <dbReference type="NCBI Taxonomy" id="490096"/>
    <lineage>
        <taxon>Bacteria</taxon>
        <taxon>Pseudomonadati</taxon>
        <taxon>Verrucomicrobiota</taxon>
        <taxon>Verrucomicrobiia</taxon>
        <taxon>Verrucomicrobiales</taxon>
        <taxon>Verrucomicrobiaceae</taxon>
        <taxon>Haloferula</taxon>
    </lineage>
</organism>
<gene>
    <name evidence="1" type="ORF">Hsar01_01766</name>
</gene>
<proteinExistence type="predicted"/>
<sequence length="166" mass="18199">MLARQDSPDAEVPRIMIGYWHSVIREFLLPAIVSGEQSWIGGKTEPYHLPDPAETIAAYTDDNRAIQAWAMGRAESPPDYEPDSFSQLSEEGRETMSMLVIGASAWFRGMERTNTLTALNDALLAISLGEEPPPDPVTGQPFLWDSATRTLSAPEGVSEIDPVTLP</sequence>
<evidence type="ECO:0000313" key="2">
    <source>
        <dbReference type="Proteomes" id="UP001476282"/>
    </source>
</evidence>
<accession>A0ABP9ULR7</accession>